<dbReference type="InterPro" id="IPR050361">
    <property type="entry name" value="MPP/UQCRC_Complex"/>
</dbReference>
<evidence type="ECO:0000259" key="2">
    <source>
        <dbReference type="Pfam" id="PF00675"/>
    </source>
</evidence>
<dbReference type="Proteomes" id="UP000177697">
    <property type="component" value="Unassembled WGS sequence"/>
</dbReference>
<gene>
    <name evidence="4" type="ORF">A2431_04140</name>
</gene>
<evidence type="ECO:0000259" key="3">
    <source>
        <dbReference type="Pfam" id="PF05193"/>
    </source>
</evidence>
<dbReference type="InterPro" id="IPR007863">
    <property type="entry name" value="Peptidase_M16_C"/>
</dbReference>
<evidence type="ECO:0000313" key="4">
    <source>
        <dbReference type="EMBL" id="OHB14612.1"/>
    </source>
</evidence>
<dbReference type="SUPFAM" id="SSF63411">
    <property type="entry name" value="LuxS/MPP-like metallohydrolase"/>
    <property type="match status" value="2"/>
</dbReference>
<name>A0A1G2UZ18_9BACT</name>
<dbReference type="InterPro" id="IPR011249">
    <property type="entry name" value="Metalloenz_LuxS/M16"/>
</dbReference>
<evidence type="ECO:0000256" key="1">
    <source>
        <dbReference type="ARBA" id="ARBA00007261"/>
    </source>
</evidence>
<dbReference type="AlphaFoldDB" id="A0A1G2UZ18"/>
<dbReference type="Pfam" id="PF05193">
    <property type="entry name" value="Peptidase_M16_C"/>
    <property type="match status" value="1"/>
</dbReference>
<feature type="domain" description="Peptidase M16 C-terminal" evidence="3">
    <location>
        <begin position="176"/>
        <end position="348"/>
    </location>
</feature>
<sequence>MDILKNFNVTKYEGNLVNGIKITLFYRPGAPITTTAILRSGSKYDPYESPGISHFIEHMIMNGSPEFPSKDLLSEHIESVGGSYSASTNQDFLFVNTEISDKEDYGRVGDIFNATLCRPLLDKEKFENEKQIVINEIRKSNSNPNQILNNTAIRLFFKNTPFGHEVMGNEQSISKLGYDEMISEHKKLFDESRITFVASGDISLEEITSHLNKLIFLEGKTFTETNKQLEPTNANDTLATFLDTPHSYICFGVPAPDLLSKEYLHLNLLGSILAGGRASRLTKILRYDRGLIYNVSHGRVGGLQHGYWKINTDTSEDMVQEVINIIINEIKNISLVGIKDSELDFVKNRSLKSLKRTMQTSGDWVNFHSVAETQTQKYDINAYSKIVQETTADDIKKVIDKYLGLDNWQLALCGRNKAESININL</sequence>
<dbReference type="InterPro" id="IPR011765">
    <property type="entry name" value="Pept_M16_N"/>
</dbReference>
<dbReference type="GO" id="GO:0046872">
    <property type="term" value="F:metal ion binding"/>
    <property type="evidence" value="ECO:0007669"/>
    <property type="project" value="InterPro"/>
</dbReference>
<comment type="caution">
    <text evidence="4">The sequence shown here is derived from an EMBL/GenBank/DDBJ whole genome shotgun (WGS) entry which is preliminary data.</text>
</comment>
<dbReference type="Gene3D" id="3.30.830.10">
    <property type="entry name" value="Metalloenzyme, LuxS/M16 peptidase-like"/>
    <property type="match status" value="2"/>
</dbReference>
<proteinExistence type="inferred from homology"/>
<dbReference type="EMBL" id="MHWW01000018">
    <property type="protein sequence ID" value="OHB14612.1"/>
    <property type="molecule type" value="Genomic_DNA"/>
</dbReference>
<comment type="similarity">
    <text evidence="1">Belongs to the peptidase M16 family.</text>
</comment>
<feature type="domain" description="Peptidase M16 N-terminal" evidence="2">
    <location>
        <begin position="39"/>
        <end position="168"/>
    </location>
</feature>
<accession>A0A1G2UZ18</accession>
<evidence type="ECO:0008006" key="6">
    <source>
        <dbReference type="Google" id="ProtNLM"/>
    </source>
</evidence>
<dbReference type="PANTHER" id="PTHR11851">
    <property type="entry name" value="METALLOPROTEASE"/>
    <property type="match status" value="1"/>
</dbReference>
<protein>
    <recommendedName>
        <fullName evidence="6">Peptidase M16 N-terminal domain-containing protein</fullName>
    </recommendedName>
</protein>
<organism evidence="4 5">
    <name type="scientific">Candidatus Zambryskibacteria bacterium RIFOXYC1_FULL_39_10</name>
    <dbReference type="NCBI Taxonomy" id="1802779"/>
    <lineage>
        <taxon>Bacteria</taxon>
        <taxon>Candidatus Zambryskiibacteriota</taxon>
    </lineage>
</organism>
<evidence type="ECO:0000313" key="5">
    <source>
        <dbReference type="Proteomes" id="UP000177697"/>
    </source>
</evidence>
<dbReference type="PANTHER" id="PTHR11851:SF49">
    <property type="entry name" value="MITOCHONDRIAL-PROCESSING PEPTIDASE SUBUNIT ALPHA"/>
    <property type="match status" value="1"/>
</dbReference>
<dbReference type="Pfam" id="PF00675">
    <property type="entry name" value="Peptidase_M16"/>
    <property type="match status" value="1"/>
</dbReference>
<reference evidence="4 5" key="1">
    <citation type="journal article" date="2016" name="Nat. Commun.">
        <title>Thousands of microbial genomes shed light on interconnected biogeochemical processes in an aquifer system.</title>
        <authorList>
            <person name="Anantharaman K."/>
            <person name="Brown C.T."/>
            <person name="Hug L.A."/>
            <person name="Sharon I."/>
            <person name="Castelle C.J."/>
            <person name="Probst A.J."/>
            <person name="Thomas B.C."/>
            <person name="Singh A."/>
            <person name="Wilkins M.J."/>
            <person name="Karaoz U."/>
            <person name="Brodie E.L."/>
            <person name="Williams K.H."/>
            <person name="Hubbard S.S."/>
            <person name="Banfield J.F."/>
        </authorList>
    </citation>
    <scope>NUCLEOTIDE SEQUENCE [LARGE SCALE GENOMIC DNA]</scope>
</reference>